<evidence type="ECO:0000256" key="1">
    <source>
        <dbReference type="ARBA" id="ARBA00009741"/>
    </source>
</evidence>
<dbReference type="PANTHER" id="PTHR43648:SF1">
    <property type="entry name" value="ELECTRON TRANSFER FLAVOPROTEIN BETA SUBUNIT LYSINE METHYLTRANSFERASE"/>
    <property type="match status" value="1"/>
</dbReference>
<dbReference type="Gene3D" id="3.40.50.150">
    <property type="entry name" value="Vaccinia Virus protein VP39"/>
    <property type="match status" value="1"/>
</dbReference>
<dbReference type="PANTHER" id="PTHR43648">
    <property type="entry name" value="ELECTRON TRANSFER FLAVOPROTEIN BETA SUBUNIT LYSINE METHYLTRANSFERASE"/>
    <property type="match status" value="1"/>
</dbReference>
<dbReference type="SUPFAM" id="SSF53335">
    <property type="entry name" value="S-adenosyl-L-methionine-dependent methyltransferases"/>
    <property type="match status" value="1"/>
</dbReference>
<dbReference type="InterPro" id="IPR050078">
    <property type="entry name" value="Ribosomal_L11_MeTrfase_PrmA"/>
</dbReference>
<evidence type="ECO:0000256" key="4">
    <source>
        <dbReference type="ARBA" id="ARBA00022679"/>
    </source>
</evidence>
<evidence type="ECO:0000313" key="7">
    <source>
        <dbReference type="Proteomes" id="UP000033661"/>
    </source>
</evidence>
<evidence type="ECO:0000256" key="2">
    <source>
        <dbReference type="ARBA" id="ARBA00022490"/>
    </source>
</evidence>
<protein>
    <submittedName>
        <fullName evidence="6">Methyltransferase domain protein</fullName>
    </submittedName>
</protein>
<organism evidence="6 7">
    <name type="scientific">Rickettsia bellii str. RML An4</name>
    <dbReference type="NCBI Taxonomy" id="1359193"/>
    <lineage>
        <taxon>Bacteria</taxon>
        <taxon>Pseudomonadati</taxon>
        <taxon>Pseudomonadota</taxon>
        <taxon>Alphaproteobacteria</taxon>
        <taxon>Rickettsiales</taxon>
        <taxon>Rickettsiaceae</taxon>
        <taxon>Rickettsieae</taxon>
        <taxon>Rickettsia</taxon>
        <taxon>belli group</taxon>
    </lineage>
</organism>
<dbReference type="Pfam" id="PF06325">
    <property type="entry name" value="PrmA"/>
    <property type="match status" value="1"/>
</dbReference>
<comment type="similarity">
    <text evidence="1">Belongs to the methyltransferase superfamily. PrmA family.</text>
</comment>
<dbReference type="Proteomes" id="UP000033661">
    <property type="component" value="Unassembled WGS sequence"/>
</dbReference>
<evidence type="ECO:0000256" key="5">
    <source>
        <dbReference type="ARBA" id="ARBA00022691"/>
    </source>
</evidence>
<keyword evidence="3 6" id="KW-0489">Methyltransferase</keyword>
<comment type="caution">
    <text evidence="6">The sequence shown here is derived from an EMBL/GenBank/DDBJ whole genome shotgun (WGS) entry which is preliminary data.</text>
</comment>
<keyword evidence="7" id="KW-1185">Reference proteome</keyword>
<reference evidence="6 7" key="1">
    <citation type="submission" date="2015-02" db="EMBL/GenBank/DDBJ databases">
        <title>Genome Sequencing of Rickettsiales.</title>
        <authorList>
            <person name="Daugherty S.C."/>
            <person name="Su Q."/>
            <person name="Abolude K."/>
            <person name="Beier-Sexton M."/>
            <person name="Carlyon J.A."/>
            <person name="Carter R."/>
            <person name="Day N.P."/>
            <person name="Dumler S.J."/>
            <person name="Dyachenko V."/>
            <person name="Godinez A."/>
            <person name="Kurtti T.J."/>
            <person name="Lichay M."/>
            <person name="Mullins K.E."/>
            <person name="Ott S."/>
            <person name="Pappas-Brown V."/>
            <person name="Paris D.H."/>
            <person name="Patel P."/>
            <person name="Richards A.L."/>
            <person name="Sadzewicz L."/>
            <person name="Sears K."/>
            <person name="Seidman D."/>
            <person name="Sengamalay N."/>
            <person name="Stenos J."/>
            <person name="Tallon L.J."/>
            <person name="Vincent G."/>
            <person name="Fraser C.M."/>
            <person name="Munderloh U."/>
            <person name="Dunning-Hotopp J.C."/>
        </authorList>
    </citation>
    <scope>NUCLEOTIDE SEQUENCE [LARGE SCALE GENOMIC DNA]</scope>
    <source>
        <strain evidence="6 7">RML An4</strain>
    </source>
</reference>
<evidence type="ECO:0000256" key="3">
    <source>
        <dbReference type="ARBA" id="ARBA00022603"/>
    </source>
</evidence>
<keyword evidence="5" id="KW-0949">S-adenosyl-L-methionine</keyword>
<dbReference type="InterPro" id="IPR029063">
    <property type="entry name" value="SAM-dependent_MTases_sf"/>
</dbReference>
<proteinExistence type="inferred from homology"/>
<dbReference type="CDD" id="cd02440">
    <property type="entry name" value="AdoMet_MTases"/>
    <property type="match status" value="1"/>
</dbReference>
<evidence type="ECO:0000313" key="6">
    <source>
        <dbReference type="EMBL" id="KJV90400.1"/>
    </source>
</evidence>
<name>A0A0F3QCS6_RICBE</name>
<dbReference type="InterPro" id="IPR004498">
    <property type="entry name" value="Ribosomal_PrmA_MeTrfase"/>
</dbReference>
<sequence length="305" mass="34959">MFKSDSQSKDIFKISFNIQYKDINIFEEFFTEKVSAISVYEVKSKTLESQPKDIWCFEIYCDNQTNLVSLKKEVQELAKLNNIEITSDIISEEIENRDWVALYQNQLVPIQTNRFFICTTLHQDKCPKDKTLILIEASRAFGTGTHETTSGCIEALEYLKAIKANKILDIGTGSGILSFIAEKLWNEAEILACDIDNASVEIAKENASFNNSNIKFYQNTSENILLDSYYNDKFDLVISNILALPLIELSTQISNLMNKNGYLVLSGFLDNQLEDVRNAYEKIGFEVKEIIYKNSWVILIVAYYK</sequence>
<dbReference type="PATRIC" id="fig|1359193.3.peg.1362"/>
<dbReference type="GO" id="GO:0032259">
    <property type="term" value="P:methylation"/>
    <property type="evidence" value="ECO:0007669"/>
    <property type="project" value="UniProtKB-KW"/>
</dbReference>
<dbReference type="EMBL" id="LAOI01000001">
    <property type="protein sequence ID" value="KJV90400.1"/>
    <property type="molecule type" value="Genomic_DNA"/>
</dbReference>
<dbReference type="AlphaFoldDB" id="A0A0F3QCS6"/>
<gene>
    <name evidence="6" type="ORF">RBEAN4_1403</name>
</gene>
<dbReference type="GO" id="GO:0008276">
    <property type="term" value="F:protein methyltransferase activity"/>
    <property type="evidence" value="ECO:0007669"/>
    <property type="project" value="InterPro"/>
</dbReference>
<dbReference type="RefSeq" id="WP_011478006.1">
    <property type="nucleotide sequence ID" value="NZ_LAOI01000001.1"/>
</dbReference>
<keyword evidence="4 6" id="KW-0808">Transferase</keyword>
<keyword evidence="2" id="KW-0963">Cytoplasm</keyword>
<dbReference type="PIRSF" id="PIRSF000401">
    <property type="entry name" value="RPL11_MTase"/>
    <property type="match status" value="1"/>
</dbReference>
<accession>A0A0F3QCS6</accession>